<dbReference type="EMBL" id="SJZJ01000008">
    <property type="protein sequence ID" value="TCJ29463.1"/>
    <property type="molecule type" value="Genomic_DNA"/>
</dbReference>
<accession>A0A4R1CE01</accession>
<feature type="region of interest" description="Disordered" evidence="1">
    <location>
        <begin position="26"/>
        <end position="46"/>
    </location>
</feature>
<dbReference type="Gene3D" id="3.20.20.80">
    <property type="entry name" value="Glycosidases"/>
    <property type="match status" value="1"/>
</dbReference>
<name>A0A4R1CE01_9ACTN</name>
<evidence type="ECO:0000256" key="1">
    <source>
        <dbReference type="SAM" id="MobiDB-lite"/>
    </source>
</evidence>
<dbReference type="PROSITE" id="PS51257">
    <property type="entry name" value="PROKAR_LIPOPROTEIN"/>
    <property type="match status" value="1"/>
</dbReference>
<protein>
    <recommendedName>
        <fullName evidence="5">DUF1906 domain-containing protein</fullName>
    </recommendedName>
</protein>
<evidence type="ECO:0000256" key="2">
    <source>
        <dbReference type="SAM" id="SignalP"/>
    </source>
</evidence>
<dbReference type="SUPFAM" id="SSF51445">
    <property type="entry name" value="(Trans)glycosidases"/>
    <property type="match status" value="1"/>
</dbReference>
<dbReference type="AlphaFoldDB" id="A0A4R1CE01"/>
<dbReference type="OrthoDB" id="9779955at2"/>
<evidence type="ECO:0008006" key="5">
    <source>
        <dbReference type="Google" id="ProtNLM"/>
    </source>
</evidence>
<dbReference type="InterPro" id="IPR017853">
    <property type="entry name" value="GH"/>
</dbReference>
<evidence type="ECO:0000313" key="4">
    <source>
        <dbReference type="Proteomes" id="UP000295453"/>
    </source>
</evidence>
<gene>
    <name evidence="3" type="ORF">EPD65_07015</name>
</gene>
<dbReference type="RefSeq" id="WP_131582566.1">
    <property type="nucleotide sequence ID" value="NZ_SJZJ01000008.1"/>
</dbReference>
<keyword evidence="2" id="KW-0732">Signal</keyword>
<evidence type="ECO:0000313" key="3">
    <source>
        <dbReference type="EMBL" id="TCJ29463.1"/>
    </source>
</evidence>
<feature type="signal peptide" evidence="2">
    <location>
        <begin position="1"/>
        <end position="20"/>
    </location>
</feature>
<keyword evidence="4" id="KW-1185">Reference proteome</keyword>
<feature type="chain" id="PRO_5039430143" description="DUF1906 domain-containing protein" evidence="2">
    <location>
        <begin position="21"/>
        <end position="319"/>
    </location>
</feature>
<feature type="region of interest" description="Disordered" evidence="1">
    <location>
        <begin position="65"/>
        <end position="106"/>
    </location>
</feature>
<comment type="caution">
    <text evidence="3">The sequence shown here is derived from an EMBL/GenBank/DDBJ whole genome shotgun (WGS) entry which is preliminary data.</text>
</comment>
<feature type="compositionally biased region" description="Low complexity" evidence="1">
    <location>
        <begin position="30"/>
        <end position="46"/>
    </location>
</feature>
<organism evidence="3 4">
    <name type="scientific">Nocardioides jejuensis</name>
    <dbReference type="NCBI Taxonomy" id="2502782"/>
    <lineage>
        <taxon>Bacteria</taxon>
        <taxon>Bacillati</taxon>
        <taxon>Actinomycetota</taxon>
        <taxon>Actinomycetes</taxon>
        <taxon>Propionibacteriales</taxon>
        <taxon>Nocardioidaceae</taxon>
        <taxon>Nocardioides</taxon>
    </lineage>
</organism>
<dbReference type="Proteomes" id="UP000295453">
    <property type="component" value="Unassembled WGS sequence"/>
</dbReference>
<proteinExistence type="predicted"/>
<sequence>MPSRLALSAVLLAVSAALLGGCGGAPPASPATSATPAHPASAATPALPDISVPANLDDVIASVNARSGSTVPDGPDRRVLGADASWPQCPKGMGIPQKQSKGSPMPTDDAEFVVLGLTNGPSFTPNPCLADQVAWARSRSLLASAYAVVSWPSPTTLAQVKDAGPYDGGTHLGALHNAGYAAAAYSVKTMRAAGLDSPAVWVDVEPVPDFDWSSSTADNAAVVEGTARGYRDAGLEVGYYSVGSLWKRVVGAHTTGGVPEWRAAGETSMATALARCAPSWSYGGGPGVLAQWVEDGRDRDVTCPGQGGRLGRWFIPLKP</sequence>
<reference evidence="3 4" key="1">
    <citation type="submission" date="2019-03" db="EMBL/GenBank/DDBJ databases">
        <authorList>
            <person name="Kim M.K.M."/>
        </authorList>
    </citation>
    <scope>NUCLEOTIDE SEQUENCE [LARGE SCALE GENOMIC DNA]</scope>
    <source>
        <strain evidence="3 4">18JY15-6</strain>
    </source>
</reference>